<dbReference type="InterPro" id="IPR007721">
    <property type="entry name" value="RbsD_FucU"/>
</dbReference>
<evidence type="ECO:0000256" key="3">
    <source>
        <dbReference type="ARBA" id="ARBA00022490"/>
    </source>
</evidence>
<dbReference type="EC" id="5.4.99.62" evidence="2 6"/>
<dbReference type="InterPro" id="IPR023064">
    <property type="entry name" value="D-ribose_pyranase"/>
</dbReference>
<dbReference type="EMBL" id="CP001129">
    <property type="protein sequence ID" value="ACG61842.1"/>
    <property type="molecule type" value="Genomic_DNA"/>
</dbReference>
<organism evidence="7 8">
    <name type="scientific">Streptococcus equi subsp. zooepidemicus (strain MGCS10565)</name>
    <dbReference type="NCBI Taxonomy" id="552526"/>
    <lineage>
        <taxon>Bacteria</taxon>
        <taxon>Bacillati</taxon>
        <taxon>Bacillota</taxon>
        <taxon>Bacilli</taxon>
        <taxon>Lactobacillales</taxon>
        <taxon>Streptococcaceae</taxon>
        <taxon>Streptococcus</taxon>
    </lineage>
</organism>
<dbReference type="InterPro" id="IPR023750">
    <property type="entry name" value="RbsD-like_sf"/>
</dbReference>
<comment type="similarity">
    <text evidence="6">Belongs to the RbsD / FucU family. RbsD subfamily.</text>
</comment>
<dbReference type="HAMAP" id="MF_01661">
    <property type="entry name" value="D_rib_pyranase"/>
    <property type="match status" value="1"/>
</dbReference>
<keyword evidence="5 6" id="KW-0119">Carbohydrate metabolism</keyword>
<dbReference type="UniPathway" id="UPA00916">
    <property type="reaction ID" value="UER00888"/>
</dbReference>
<dbReference type="KEGG" id="sez:Sez_0470"/>
<evidence type="ECO:0000256" key="2">
    <source>
        <dbReference type="ARBA" id="ARBA00012862"/>
    </source>
</evidence>
<reference evidence="7 8" key="1">
    <citation type="journal article" date="2008" name="PLoS ONE">
        <title>Genome sequence of a lancefield group C Streptococcus zooepidemicus strain causing epidemic nephritis: new information about an old disease.</title>
        <authorList>
            <person name="Beres S.B."/>
            <person name="Sesso R."/>
            <person name="Pinto S.W.L."/>
            <person name="Hoe N.P."/>
            <person name="Porcella S.F."/>
            <person name="Deleo F.R."/>
            <person name="Musser J.M."/>
        </authorList>
    </citation>
    <scope>NUCLEOTIDE SEQUENCE [LARGE SCALE GENOMIC DNA]</scope>
    <source>
        <strain evidence="7 8">MGCS10565</strain>
    </source>
</reference>
<dbReference type="AlphaFoldDB" id="B4U1H5"/>
<dbReference type="NCBIfam" id="NF008761">
    <property type="entry name" value="PRK11797.1"/>
    <property type="match status" value="1"/>
</dbReference>
<comment type="pathway">
    <text evidence="6">Carbohydrate metabolism; D-ribose degradation; D-ribose 5-phosphate from beta-D-ribopyranose: step 1/2.</text>
</comment>
<dbReference type="GO" id="GO:0062193">
    <property type="term" value="F:D-ribose pyranase activity"/>
    <property type="evidence" value="ECO:0007669"/>
    <property type="project" value="UniProtKB-EC"/>
</dbReference>
<dbReference type="PANTHER" id="PTHR37831:SF1">
    <property type="entry name" value="D-RIBOSE PYRANASE"/>
    <property type="match status" value="1"/>
</dbReference>
<feature type="active site" description="Proton donor" evidence="6">
    <location>
        <position position="23"/>
    </location>
</feature>
<comment type="function">
    <text evidence="6">Catalyzes the interconversion of beta-pyran and beta-furan forms of D-ribose.</text>
</comment>
<protein>
    <recommendedName>
        <fullName evidence="2 6">D-ribose pyranase</fullName>
        <ecNumber evidence="2 6">5.4.99.62</ecNumber>
    </recommendedName>
</protein>
<dbReference type="GO" id="GO:0019303">
    <property type="term" value="P:D-ribose catabolic process"/>
    <property type="evidence" value="ECO:0007669"/>
    <property type="project" value="UniProtKB-UniRule"/>
</dbReference>
<dbReference type="Gene3D" id="3.40.1650.10">
    <property type="entry name" value="RbsD-like domain"/>
    <property type="match status" value="1"/>
</dbReference>
<keyword evidence="4 6" id="KW-0413">Isomerase</keyword>
<comment type="catalytic activity">
    <reaction evidence="1 6">
        <text>beta-D-ribopyranose = beta-D-ribofuranose</text>
        <dbReference type="Rhea" id="RHEA:25432"/>
        <dbReference type="ChEBI" id="CHEBI:27476"/>
        <dbReference type="ChEBI" id="CHEBI:47002"/>
        <dbReference type="EC" id="5.4.99.62"/>
    </reaction>
</comment>
<evidence type="ECO:0000313" key="7">
    <source>
        <dbReference type="EMBL" id="ACG61842.1"/>
    </source>
</evidence>
<proteinExistence type="inferred from homology"/>
<dbReference type="HOGENOM" id="CLU_135498_0_0_9"/>
<keyword evidence="3 6" id="KW-0963">Cytoplasm</keyword>
<comment type="subunit">
    <text evidence="6">Homodecamer.</text>
</comment>
<dbReference type="GO" id="GO:0005829">
    <property type="term" value="C:cytosol"/>
    <property type="evidence" value="ECO:0007669"/>
    <property type="project" value="TreeGrafter"/>
</dbReference>
<dbReference type="PANTHER" id="PTHR37831">
    <property type="entry name" value="D-RIBOSE PYRANASE"/>
    <property type="match status" value="1"/>
</dbReference>
<feature type="binding site" evidence="6">
    <location>
        <begin position="124"/>
        <end position="126"/>
    </location>
    <ligand>
        <name>substrate</name>
    </ligand>
</feature>
<dbReference type="Pfam" id="PF05025">
    <property type="entry name" value="RbsD_FucU"/>
    <property type="match status" value="1"/>
</dbReference>
<gene>
    <name evidence="6 7" type="primary">rbsD</name>
    <name evidence="7" type="ordered locus">Sez_0470</name>
</gene>
<evidence type="ECO:0000256" key="5">
    <source>
        <dbReference type="ARBA" id="ARBA00023277"/>
    </source>
</evidence>
<evidence type="ECO:0000256" key="6">
    <source>
        <dbReference type="HAMAP-Rule" id="MF_01661"/>
    </source>
</evidence>
<evidence type="ECO:0000256" key="1">
    <source>
        <dbReference type="ARBA" id="ARBA00000223"/>
    </source>
</evidence>
<accession>B4U1H5</accession>
<evidence type="ECO:0000256" key="4">
    <source>
        <dbReference type="ARBA" id="ARBA00023235"/>
    </source>
</evidence>
<feature type="binding site" evidence="6">
    <location>
        <position position="31"/>
    </location>
    <ligand>
        <name>substrate</name>
    </ligand>
</feature>
<feature type="binding site" evidence="6">
    <location>
        <position position="102"/>
    </location>
    <ligand>
        <name>substrate</name>
    </ligand>
</feature>
<dbReference type="GO" id="GO:0016872">
    <property type="term" value="F:intramolecular lyase activity"/>
    <property type="evidence" value="ECO:0007669"/>
    <property type="project" value="UniProtKB-UniRule"/>
</dbReference>
<dbReference type="Proteomes" id="UP000001873">
    <property type="component" value="Chromosome"/>
</dbReference>
<name>B4U1H5_STREM</name>
<comment type="subcellular location">
    <subcellularLocation>
        <location evidence="6">Cytoplasm</location>
    </subcellularLocation>
</comment>
<dbReference type="GO" id="GO:0048029">
    <property type="term" value="F:monosaccharide binding"/>
    <property type="evidence" value="ECO:0007669"/>
    <property type="project" value="InterPro"/>
</dbReference>
<sequence length="135" mass="14632">MKHMKKHGILNSDVAKLAADLGHTDRVCIGDLGLPVPVGVPKIDLALKRGLPSFQDVLGMYLEHVVIEKVILAEEIKTANPDQLAAILTQLDDTVAVEYVSHEELKALNKSVKAVIRTGEDTPYSNIILQSGVTI</sequence>
<dbReference type="SUPFAM" id="SSF102546">
    <property type="entry name" value="RbsD-like"/>
    <property type="match status" value="1"/>
</dbReference>
<evidence type="ECO:0000313" key="8">
    <source>
        <dbReference type="Proteomes" id="UP000001873"/>
    </source>
</evidence>